<name>A0A437MTB2_9SPHI</name>
<comment type="caution">
    <text evidence="2">The sequence shown here is derived from an EMBL/GenBank/DDBJ whole genome shotgun (WGS) entry which is preliminary data.</text>
</comment>
<protein>
    <recommendedName>
        <fullName evidence="4">GLPGLI family protein</fullName>
    </recommendedName>
</protein>
<dbReference type="EMBL" id="SACK01000003">
    <property type="protein sequence ID" value="RVU00830.1"/>
    <property type="molecule type" value="Genomic_DNA"/>
</dbReference>
<organism evidence="2 3">
    <name type="scientific">Mucilaginibacter limnophilus</name>
    <dbReference type="NCBI Taxonomy" id="1932778"/>
    <lineage>
        <taxon>Bacteria</taxon>
        <taxon>Pseudomonadati</taxon>
        <taxon>Bacteroidota</taxon>
        <taxon>Sphingobacteriia</taxon>
        <taxon>Sphingobacteriales</taxon>
        <taxon>Sphingobacteriaceae</taxon>
        <taxon>Mucilaginibacter</taxon>
    </lineage>
</organism>
<evidence type="ECO:0008006" key="4">
    <source>
        <dbReference type="Google" id="ProtNLM"/>
    </source>
</evidence>
<dbReference type="RefSeq" id="WP_127704547.1">
    <property type="nucleotide sequence ID" value="NZ_SACK01000003.1"/>
</dbReference>
<dbReference type="OrthoDB" id="703071at2"/>
<feature type="signal peptide" evidence="1">
    <location>
        <begin position="1"/>
        <end position="21"/>
    </location>
</feature>
<sequence>MKRFSKFLSIVVICTSFASLAFGQFGNQHFSNQMMDRQMRMGQMYNYGVYESDFNLKYEYIVMLKDSTTKEVKSKIYTDTTLHKNYVLIINKDFKKSDPNREIKIYADQTLSISRETPSHEIVTGSATDSCWLFKVIEGPIKAYSFLPPNASRFSEYSIVGIQKDAGPILPFKPENLIKMIAPEPKAMEKFKYKEYLKALKTYNKNIAKKIN</sequence>
<evidence type="ECO:0000313" key="2">
    <source>
        <dbReference type="EMBL" id="RVU00830.1"/>
    </source>
</evidence>
<feature type="chain" id="PRO_5019216016" description="GLPGLI family protein" evidence="1">
    <location>
        <begin position="22"/>
        <end position="212"/>
    </location>
</feature>
<reference evidence="2 3" key="1">
    <citation type="submission" date="2019-01" db="EMBL/GenBank/DDBJ databases">
        <authorList>
            <person name="Chen W.-M."/>
        </authorList>
    </citation>
    <scope>NUCLEOTIDE SEQUENCE [LARGE SCALE GENOMIC DNA]</scope>
    <source>
        <strain evidence="2 3">YBJ-36</strain>
    </source>
</reference>
<evidence type="ECO:0000256" key="1">
    <source>
        <dbReference type="SAM" id="SignalP"/>
    </source>
</evidence>
<gene>
    <name evidence="2" type="ORF">EOD41_09335</name>
</gene>
<keyword evidence="1" id="KW-0732">Signal</keyword>
<accession>A0A437MTB2</accession>
<keyword evidence="3" id="KW-1185">Reference proteome</keyword>
<proteinExistence type="predicted"/>
<evidence type="ECO:0000313" key="3">
    <source>
        <dbReference type="Proteomes" id="UP000282759"/>
    </source>
</evidence>
<dbReference type="Proteomes" id="UP000282759">
    <property type="component" value="Unassembled WGS sequence"/>
</dbReference>
<dbReference type="AlphaFoldDB" id="A0A437MTB2"/>